<organism evidence="2 3">
    <name type="scientific">Mesonia ostreae</name>
    <dbReference type="NCBI Taxonomy" id="861110"/>
    <lineage>
        <taxon>Bacteria</taxon>
        <taxon>Pseudomonadati</taxon>
        <taxon>Bacteroidota</taxon>
        <taxon>Flavobacteriia</taxon>
        <taxon>Flavobacteriales</taxon>
        <taxon>Flavobacteriaceae</taxon>
        <taxon>Mesonia</taxon>
    </lineage>
</organism>
<name>A0ABU2KJ14_9FLAO</name>
<dbReference type="PROSITE" id="PS51257">
    <property type="entry name" value="PROKAR_LIPOPROTEIN"/>
    <property type="match status" value="1"/>
</dbReference>
<sequence length="91" mass="9723">MKRWICMALATGLFAFTSCSNDDDGGDKTGADCQTCTTSFEGVESQADYCDNGNGTYTVIESNGQETTQDIPDGTNFDNIIADLELTGNCQ</sequence>
<gene>
    <name evidence="2" type="ORF">RLT85_08675</name>
</gene>
<keyword evidence="3" id="KW-1185">Reference proteome</keyword>
<evidence type="ECO:0000313" key="3">
    <source>
        <dbReference type="Proteomes" id="UP001182991"/>
    </source>
</evidence>
<evidence type="ECO:0000256" key="1">
    <source>
        <dbReference type="SAM" id="SignalP"/>
    </source>
</evidence>
<feature type="chain" id="PRO_5047022334" evidence="1">
    <location>
        <begin position="22"/>
        <end position="91"/>
    </location>
</feature>
<keyword evidence="1" id="KW-0732">Signal</keyword>
<dbReference type="RefSeq" id="WP_311401637.1">
    <property type="nucleotide sequence ID" value="NZ_JAVRBG010000007.1"/>
</dbReference>
<reference evidence="3" key="1">
    <citation type="submission" date="2023-07" db="EMBL/GenBank/DDBJ databases">
        <title>Isolating and identifying novel microbial strains from the Mariana Trench.</title>
        <authorList>
            <person name="Fu H."/>
        </authorList>
    </citation>
    <scope>NUCLEOTIDE SEQUENCE [LARGE SCALE GENOMIC DNA]</scope>
    <source>
        <strain evidence="3">T-y2</strain>
    </source>
</reference>
<accession>A0ABU2KJ14</accession>
<protein>
    <submittedName>
        <fullName evidence="2">Uncharacterized protein</fullName>
    </submittedName>
</protein>
<dbReference type="Proteomes" id="UP001182991">
    <property type="component" value="Unassembled WGS sequence"/>
</dbReference>
<comment type="caution">
    <text evidence="2">The sequence shown here is derived from an EMBL/GenBank/DDBJ whole genome shotgun (WGS) entry which is preliminary data.</text>
</comment>
<evidence type="ECO:0000313" key="2">
    <source>
        <dbReference type="EMBL" id="MDT0294707.1"/>
    </source>
</evidence>
<dbReference type="EMBL" id="JAVRBG010000007">
    <property type="protein sequence ID" value="MDT0294707.1"/>
    <property type="molecule type" value="Genomic_DNA"/>
</dbReference>
<proteinExistence type="predicted"/>
<feature type="signal peptide" evidence="1">
    <location>
        <begin position="1"/>
        <end position="21"/>
    </location>
</feature>